<evidence type="ECO:0000313" key="6">
    <source>
        <dbReference type="EMBL" id="MFC0685482.1"/>
    </source>
</evidence>
<gene>
    <name evidence="6" type="ORF">ACFFF8_12820</name>
</gene>
<dbReference type="Gene3D" id="3.90.550.10">
    <property type="entry name" value="Spore Coat Polysaccharide Biosynthesis Protein SpsA, Chain A"/>
    <property type="match status" value="1"/>
</dbReference>
<keyword evidence="3" id="KW-0808">Transferase</keyword>
<dbReference type="InterPro" id="IPR050834">
    <property type="entry name" value="Glycosyltransf_2"/>
</dbReference>
<evidence type="ECO:0000313" key="7">
    <source>
        <dbReference type="Proteomes" id="UP001589858"/>
    </source>
</evidence>
<evidence type="ECO:0000256" key="3">
    <source>
        <dbReference type="ARBA" id="ARBA00022679"/>
    </source>
</evidence>
<keyword evidence="2" id="KW-0328">Glycosyltransferase</keyword>
<evidence type="ECO:0000256" key="4">
    <source>
        <dbReference type="SAM" id="MobiDB-lite"/>
    </source>
</evidence>
<proteinExistence type="inferred from homology"/>
<accession>A0ABV6S9V4</accession>
<comment type="caution">
    <text evidence="6">The sequence shown here is derived from an EMBL/GenBank/DDBJ whole genome shotgun (WGS) entry which is preliminary data.</text>
</comment>
<dbReference type="Pfam" id="PF00535">
    <property type="entry name" value="Glycos_transf_2"/>
    <property type="match status" value="1"/>
</dbReference>
<name>A0ABV6S9V4_9SPHN</name>
<reference evidence="6 7" key="1">
    <citation type="submission" date="2024-09" db="EMBL/GenBank/DDBJ databases">
        <authorList>
            <person name="Sun Q."/>
            <person name="Mori K."/>
        </authorList>
    </citation>
    <scope>NUCLEOTIDE SEQUENCE [LARGE SCALE GENOMIC DNA]</scope>
    <source>
        <strain evidence="6 7">CICC 11035S</strain>
    </source>
</reference>
<organism evidence="6 7">
    <name type="scientific">Novosphingobium clariflavum</name>
    <dbReference type="NCBI Taxonomy" id="2029884"/>
    <lineage>
        <taxon>Bacteria</taxon>
        <taxon>Pseudomonadati</taxon>
        <taxon>Pseudomonadota</taxon>
        <taxon>Alphaproteobacteria</taxon>
        <taxon>Sphingomonadales</taxon>
        <taxon>Sphingomonadaceae</taxon>
        <taxon>Novosphingobium</taxon>
    </lineage>
</organism>
<dbReference type="EMBL" id="JBHLTM010000050">
    <property type="protein sequence ID" value="MFC0685482.1"/>
    <property type="molecule type" value="Genomic_DNA"/>
</dbReference>
<protein>
    <submittedName>
        <fullName evidence="6">Glycosyltransferase family 2 protein</fullName>
    </submittedName>
</protein>
<dbReference type="PANTHER" id="PTHR43685:SF5">
    <property type="entry name" value="GLYCOSYLTRANSFERASE EPSE-RELATED"/>
    <property type="match status" value="1"/>
</dbReference>
<dbReference type="SUPFAM" id="SSF53448">
    <property type="entry name" value="Nucleotide-diphospho-sugar transferases"/>
    <property type="match status" value="1"/>
</dbReference>
<keyword evidence="7" id="KW-1185">Reference proteome</keyword>
<dbReference type="InterPro" id="IPR029044">
    <property type="entry name" value="Nucleotide-diphossugar_trans"/>
</dbReference>
<dbReference type="Proteomes" id="UP001589858">
    <property type="component" value="Unassembled WGS sequence"/>
</dbReference>
<evidence type="ECO:0000259" key="5">
    <source>
        <dbReference type="Pfam" id="PF00535"/>
    </source>
</evidence>
<dbReference type="RefSeq" id="WP_267222448.1">
    <property type="nucleotide sequence ID" value="NZ_JAPCWC010000015.1"/>
</dbReference>
<dbReference type="PANTHER" id="PTHR43685">
    <property type="entry name" value="GLYCOSYLTRANSFERASE"/>
    <property type="match status" value="1"/>
</dbReference>
<evidence type="ECO:0000256" key="2">
    <source>
        <dbReference type="ARBA" id="ARBA00022676"/>
    </source>
</evidence>
<comment type="similarity">
    <text evidence="1">Belongs to the glycosyltransferase 2 family.</text>
</comment>
<sequence>MSGSTNPPEVSILIVARNTAPFIGSALASARAQSVADVEVLVVDDGSTDGTADIVRWHAAQDVRVRLIAGSCKGLSAVRNLSLDACRGRFAAILDSDDILHPRHVERLLAAQRAHGDEICAANMVEFQGDGKGLRAGLFADGKAWRAERRIGLDEFLAGSMFGSRAVSPGYLKPLFDMAFMRRHGLRYDERLRIGEDFDLVLRAMLAGARYRFLPAPGYYYRRHAASTSHRLSPLDLEGLLMALDAVAAAAGAAGEAAPLLSARRDNLAGALAHLEVIAALKGRQWRRALHITAGNPVSRRLTLTSLREAAAKRIGLDFSRLASSPWLRGEEGQGALRQIMAALQAPMHPPADLSIPAASPSPPHSTTTPPRSRPA</sequence>
<feature type="domain" description="Glycosyltransferase 2-like" evidence="5">
    <location>
        <begin position="11"/>
        <end position="136"/>
    </location>
</feature>
<feature type="region of interest" description="Disordered" evidence="4">
    <location>
        <begin position="350"/>
        <end position="376"/>
    </location>
</feature>
<feature type="compositionally biased region" description="Low complexity" evidence="4">
    <location>
        <begin position="351"/>
        <end position="376"/>
    </location>
</feature>
<dbReference type="InterPro" id="IPR001173">
    <property type="entry name" value="Glyco_trans_2-like"/>
</dbReference>
<evidence type="ECO:0000256" key="1">
    <source>
        <dbReference type="ARBA" id="ARBA00006739"/>
    </source>
</evidence>